<dbReference type="SMART" id="SM00858">
    <property type="entry name" value="SAF"/>
    <property type="match status" value="1"/>
</dbReference>
<evidence type="ECO:0000259" key="1">
    <source>
        <dbReference type="PROSITE" id="PS50844"/>
    </source>
</evidence>
<dbReference type="PANTHER" id="PTHR42966:SF1">
    <property type="entry name" value="SIALIC ACID SYNTHASE"/>
    <property type="match status" value="1"/>
</dbReference>
<dbReference type="EMBL" id="CP134494">
    <property type="protein sequence ID" value="WNF22645.1"/>
    <property type="molecule type" value="Genomic_DNA"/>
</dbReference>
<gene>
    <name evidence="2" type="primary">neuB</name>
    <name evidence="2" type="ORF">RH061_21225</name>
</gene>
<dbReference type="InterPro" id="IPR036732">
    <property type="entry name" value="AFP_Neu5c_C_sf"/>
</dbReference>
<dbReference type="InterPro" id="IPR006190">
    <property type="entry name" value="SAF_AFP_Neu5Ac"/>
</dbReference>
<accession>A0ABY9VJ61</accession>
<keyword evidence="2" id="KW-0808">Transferase</keyword>
<dbReference type="GO" id="GO:0050462">
    <property type="term" value="F:N-acetylneuraminate synthase activity"/>
    <property type="evidence" value="ECO:0007669"/>
    <property type="project" value="UniProtKB-EC"/>
</dbReference>
<dbReference type="PROSITE" id="PS50844">
    <property type="entry name" value="AFP_LIKE"/>
    <property type="match status" value="1"/>
</dbReference>
<dbReference type="SUPFAM" id="SSF51269">
    <property type="entry name" value="AFP III-like domain"/>
    <property type="match status" value="1"/>
</dbReference>
<dbReference type="Pfam" id="PF08666">
    <property type="entry name" value="SAF"/>
    <property type="match status" value="1"/>
</dbReference>
<dbReference type="RefSeq" id="WP_311072747.1">
    <property type="nucleotide sequence ID" value="NZ_CP134494.1"/>
</dbReference>
<name>A0ABY9VJ61_9BACI</name>
<dbReference type="CDD" id="cd11615">
    <property type="entry name" value="SAF_NeuB_like"/>
    <property type="match status" value="1"/>
</dbReference>
<dbReference type="EC" id="2.5.1.56" evidence="2"/>
<dbReference type="Proteomes" id="UP001303324">
    <property type="component" value="Chromosome"/>
</dbReference>
<evidence type="ECO:0000313" key="2">
    <source>
        <dbReference type="EMBL" id="WNF22645.1"/>
    </source>
</evidence>
<dbReference type="InterPro" id="IPR020007">
    <property type="entry name" value="NeuB/NeuA"/>
</dbReference>
<dbReference type="InterPro" id="IPR013785">
    <property type="entry name" value="Aldolase_TIM"/>
</dbReference>
<dbReference type="InterPro" id="IPR013132">
    <property type="entry name" value="PseI/NeuA/B-like_N"/>
</dbReference>
<evidence type="ECO:0000313" key="3">
    <source>
        <dbReference type="Proteomes" id="UP001303324"/>
    </source>
</evidence>
<organism evidence="2 3">
    <name type="scientific">Mesobacillus jeotgali</name>
    <dbReference type="NCBI Taxonomy" id="129985"/>
    <lineage>
        <taxon>Bacteria</taxon>
        <taxon>Bacillati</taxon>
        <taxon>Bacillota</taxon>
        <taxon>Bacilli</taxon>
        <taxon>Bacillales</taxon>
        <taxon>Bacillaceae</taxon>
        <taxon>Mesobacillus</taxon>
    </lineage>
</organism>
<dbReference type="NCBIfam" id="TIGR03569">
    <property type="entry name" value="NeuB_NnaB"/>
    <property type="match status" value="1"/>
</dbReference>
<sequence length="344" mass="37927">MFKIGSKIINASSPTYIIAEVGVNHNGDVQMAKKLIDVAADSGADAVKFQTFKSEKLVSKNAVKAEYQVENTQSQESQLEMLKKLELRFEDFRELKEYCDGKGIEFLSTPFDDESAAFLNEIGVHAYKIGSGDLTNLPFLKKLSQYNVPILLSTGMANLGEIEDALDVLKENEVCILHCTSNYPAPYHEVNLNAIRTIQNAFGRIVGYSDHTEGNTISFAAVALGAKVVEKHFTLDRDLPGPDHKASIIPQELKELVDGIRNIEASMGDGIKRCMPSEINTKEVARKSLVAAKDLVEGDVISENDIVTKRPGTGIEPKYLPLLIGKKINRNLSADQTLTWEDLI</sequence>
<protein>
    <submittedName>
        <fullName evidence="2">N-acetylneuraminate synthase</fullName>
        <ecNumber evidence="2">2.5.1.56</ecNumber>
    </submittedName>
</protein>
<dbReference type="Pfam" id="PF03102">
    <property type="entry name" value="NeuB"/>
    <property type="match status" value="1"/>
</dbReference>
<dbReference type="InterPro" id="IPR013974">
    <property type="entry name" value="SAF"/>
</dbReference>
<dbReference type="Gene3D" id="3.20.20.70">
    <property type="entry name" value="Aldolase class I"/>
    <property type="match status" value="1"/>
</dbReference>
<dbReference type="InterPro" id="IPR051690">
    <property type="entry name" value="PseI-like"/>
</dbReference>
<reference evidence="2 3" key="1">
    <citation type="submission" date="2023-09" db="EMBL/GenBank/DDBJ databases">
        <title>Microbial mechanism of fulvic acid promoting antimony reduction mineralization in rice fields.</title>
        <authorList>
            <person name="Chen G."/>
            <person name="Lan J."/>
        </authorList>
    </citation>
    <scope>NUCLEOTIDE SEQUENCE [LARGE SCALE GENOMIC DNA]</scope>
    <source>
        <strain evidence="2 3">PS1</strain>
    </source>
</reference>
<feature type="domain" description="AFP-like" evidence="1">
    <location>
        <begin position="288"/>
        <end position="344"/>
    </location>
</feature>
<dbReference type="Gene3D" id="3.90.1210.10">
    <property type="entry name" value="Antifreeze-like/N-acetylneuraminic acid synthase C-terminal domain"/>
    <property type="match status" value="1"/>
</dbReference>
<proteinExistence type="predicted"/>
<dbReference type="InterPro" id="IPR057736">
    <property type="entry name" value="SAF_PseI/NeuA/NeuB"/>
</dbReference>
<dbReference type="PANTHER" id="PTHR42966">
    <property type="entry name" value="N-ACETYLNEURAMINATE SYNTHASE"/>
    <property type="match status" value="1"/>
</dbReference>
<dbReference type="SUPFAM" id="SSF51569">
    <property type="entry name" value="Aldolase"/>
    <property type="match status" value="1"/>
</dbReference>
<keyword evidence="3" id="KW-1185">Reference proteome</keyword>